<dbReference type="SUPFAM" id="SSF51735">
    <property type="entry name" value="NAD(P)-binding Rossmann-fold domains"/>
    <property type="match status" value="1"/>
</dbReference>
<proteinExistence type="predicted"/>
<dbReference type="GO" id="GO:0047733">
    <property type="term" value="F:CDP-glucose 4,6-dehydratase activity"/>
    <property type="evidence" value="ECO:0007669"/>
    <property type="project" value="UniProtKB-EC"/>
</dbReference>
<dbReference type="OrthoDB" id="9779041at2"/>
<name>R9A7B8_9LEPT</name>
<evidence type="ECO:0000313" key="3">
    <source>
        <dbReference type="Proteomes" id="UP000013984"/>
    </source>
</evidence>
<dbReference type="InterPro" id="IPR016040">
    <property type="entry name" value="NAD(P)-bd_dom"/>
</dbReference>
<dbReference type="EC" id="4.2.1.45" evidence="2"/>
<dbReference type="InterPro" id="IPR036291">
    <property type="entry name" value="NAD(P)-bd_dom_sf"/>
</dbReference>
<evidence type="ECO:0000313" key="2">
    <source>
        <dbReference type="EMBL" id="EOQ98086.1"/>
    </source>
</evidence>
<keyword evidence="3" id="KW-1185">Reference proteome</keyword>
<dbReference type="STRING" id="1218599.LEP1GSC195_1093"/>
<protein>
    <submittedName>
        <fullName evidence="2">CDP-glucose 4,6-dehydratase</fullName>
        <ecNumber evidence="2">4.2.1.45</ecNumber>
    </submittedName>
</protein>
<sequence length="365" mass="40876">MITKSTFKDKKVIVTGHTGFKGSWLSLWLLSLGAKVVGISDVIPTNPSNFEVLDIAKDITDIRLDIRDADALKKVILKEKPDFLFHLAAQPLVRLSYKDPLLTYTSNVIGTANVLEALREYDKPCSVVMITSDKAYDNVEWVWGYRENDALGGSDPYSASKGAAELVIKSYIKSFFKGKDSNIKIGVARAGNVIGGGDWALDRIVPDAVTAWSRGETVQLRNPNATRPWQHVLEPLGGYLNLAMTLVSDDRVQGEAFNFGPPAENNHSVIELVKEMSLYWDKVKYEDISESYVGPHEAGLLKLNCDKALVYLQWKAVLGFKETVQFTAEWYKTYYTNSIEILKTTIAQIQQYQDIAKIRGLEWAQ</sequence>
<comment type="caution">
    <text evidence="2">The sequence shown here is derived from an EMBL/GenBank/DDBJ whole genome shotgun (WGS) entry which is preliminary data.</text>
</comment>
<organism evidence="2 3">
    <name type="scientific">Leptospira wolbachii serovar Codice str. CDC</name>
    <dbReference type="NCBI Taxonomy" id="1218599"/>
    <lineage>
        <taxon>Bacteria</taxon>
        <taxon>Pseudomonadati</taxon>
        <taxon>Spirochaetota</taxon>
        <taxon>Spirochaetia</taxon>
        <taxon>Leptospirales</taxon>
        <taxon>Leptospiraceae</taxon>
        <taxon>Leptospira</taxon>
    </lineage>
</organism>
<evidence type="ECO:0000259" key="1">
    <source>
        <dbReference type="Pfam" id="PF16363"/>
    </source>
</evidence>
<accession>R9A7B8</accession>
<dbReference type="Proteomes" id="UP000013984">
    <property type="component" value="Unassembled WGS sequence"/>
</dbReference>
<dbReference type="AlphaFoldDB" id="R9A7B8"/>
<dbReference type="Gene3D" id="3.40.50.720">
    <property type="entry name" value="NAD(P)-binding Rossmann-like Domain"/>
    <property type="match status" value="1"/>
</dbReference>
<dbReference type="EMBL" id="AOGZ02000008">
    <property type="protein sequence ID" value="EOQ98086.1"/>
    <property type="molecule type" value="Genomic_DNA"/>
</dbReference>
<dbReference type="PANTHER" id="PTHR43000">
    <property type="entry name" value="DTDP-D-GLUCOSE 4,6-DEHYDRATASE-RELATED"/>
    <property type="match status" value="1"/>
</dbReference>
<feature type="domain" description="NAD(P)-binding" evidence="1">
    <location>
        <begin position="13"/>
        <end position="325"/>
    </location>
</feature>
<dbReference type="InterPro" id="IPR013445">
    <property type="entry name" value="CDP_4_6_deHydtase"/>
</dbReference>
<gene>
    <name evidence="2" type="primary">rfbG</name>
    <name evidence="2" type="ORF">LEP1GSC195_1093</name>
</gene>
<reference evidence="2" key="1">
    <citation type="submission" date="2013-04" db="EMBL/GenBank/DDBJ databases">
        <authorList>
            <person name="Harkins D.M."/>
            <person name="Durkin A.S."/>
            <person name="Brinkac L.M."/>
            <person name="Haft D.H."/>
            <person name="Selengut J.D."/>
            <person name="Sanka R."/>
            <person name="DePew J."/>
            <person name="Purushe J."/>
            <person name="Galloway R.L."/>
            <person name="Vinetz J.M."/>
            <person name="Sutton G.G."/>
            <person name="Nierman W.C."/>
            <person name="Fouts D.E."/>
        </authorList>
    </citation>
    <scope>NUCLEOTIDE SEQUENCE [LARGE SCALE GENOMIC DNA]</scope>
    <source>
        <strain evidence="2">CDC</strain>
    </source>
</reference>
<dbReference type="NCBIfam" id="TIGR02622">
    <property type="entry name" value="CDP_4_6_dhtase"/>
    <property type="match status" value="1"/>
</dbReference>
<dbReference type="Pfam" id="PF16363">
    <property type="entry name" value="GDP_Man_Dehyd"/>
    <property type="match status" value="1"/>
</dbReference>
<keyword evidence="2" id="KW-0456">Lyase</keyword>
<dbReference type="Gene3D" id="3.90.25.10">
    <property type="entry name" value="UDP-galactose 4-epimerase, domain 1"/>
    <property type="match status" value="1"/>
</dbReference>